<accession>A0ABV0D651</accession>
<keyword evidence="6" id="KW-0479">Metal-binding</keyword>
<keyword evidence="8" id="KW-0464">Manganese</keyword>
<dbReference type="CDD" id="cd09989">
    <property type="entry name" value="Arginase"/>
    <property type="match status" value="1"/>
</dbReference>
<evidence type="ECO:0000256" key="1">
    <source>
        <dbReference type="ARBA" id="ARBA00001936"/>
    </source>
</evidence>
<dbReference type="InterPro" id="IPR023696">
    <property type="entry name" value="Ureohydrolase_dom_sf"/>
</dbReference>
<proteinExistence type="inferred from homology"/>
<gene>
    <name evidence="12" type="ORF">ABFV72_08985</name>
</gene>
<keyword evidence="5" id="KW-0056">Arginine metabolism</keyword>
<comment type="cofactor">
    <cofactor evidence="1">
        <name>Mn(2+)</name>
        <dbReference type="ChEBI" id="CHEBI:29035"/>
    </cofactor>
</comment>
<evidence type="ECO:0000256" key="5">
    <source>
        <dbReference type="ARBA" id="ARBA00022503"/>
    </source>
</evidence>
<dbReference type="Gene3D" id="3.40.800.10">
    <property type="entry name" value="Ureohydrolase domain"/>
    <property type="match status" value="1"/>
</dbReference>
<dbReference type="RefSeq" id="WP_347163284.1">
    <property type="nucleotide sequence ID" value="NZ_JBDLOB010000005.1"/>
</dbReference>
<evidence type="ECO:0000256" key="8">
    <source>
        <dbReference type="ARBA" id="ARBA00023211"/>
    </source>
</evidence>
<organism evidence="12 13">
    <name type="scientific">Psychrobacter proteolyticus</name>
    <dbReference type="NCBI Taxonomy" id="147825"/>
    <lineage>
        <taxon>Bacteria</taxon>
        <taxon>Pseudomonadati</taxon>
        <taxon>Pseudomonadota</taxon>
        <taxon>Gammaproteobacteria</taxon>
        <taxon>Moraxellales</taxon>
        <taxon>Moraxellaceae</taxon>
        <taxon>Psychrobacter</taxon>
    </lineage>
</organism>
<dbReference type="InterPro" id="IPR020855">
    <property type="entry name" value="Ureohydrolase_Mn_BS"/>
</dbReference>
<name>A0ABV0D651_9GAMM</name>
<evidence type="ECO:0000256" key="10">
    <source>
        <dbReference type="PROSITE-ProRule" id="PRU00742"/>
    </source>
</evidence>
<evidence type="ECO:0000256" key="6">
    <source>
        <dbReference type="ARBA" id="ARBA00022723"/>
    </source>
</evidence>
<evidence type="ECO:0000313" key="12">
    <source>
        <dbReference type="EMBL" id="MEN8626145.1"/>
    </source>
</evidence>
<protein>
    <recommendedName>
        <fullName evidence="4">Arginase</fullName>
        <ecNumber evidence="3">3.5.3.1</ecNumber>
    </recommendedName>
</protein>
<comment type="catalytic activity">
    <reaction evidence="9">
        <text>L-arginine + H2O = urea + L-ornithine</text>
        <dbReference type="Rhea" id="RHEA:20569"/>
        <dbReference type="ChEBI" id="CHEBI:15377"/>
        <dbReference type="ChEBI" id="CHEBI:16199"/>
        <dbReference type="ChEBI" id="CHEBI:32682"/>
        <dbReference type="ChEBI" id="CHEBI:46911"/>
        <dbReference type="EC" id="3.5.3.1"/>
    </reaction>
</comment>
<evidence type="ECO:0000256" key="4">
    <source>
        <dbReference type="ARBA" id="ARBA00018123"/>
    </source>
</evidence>
<dbReference type="EC" id="3.5.3.1" evidence="3"/>
<comment type="caution">
    <text evidence="12">The sequence shown here is derived from an EMBL/GenBank/DDBJ whole genome shotgun (WGS) entry which is preliminary data.</text>
</comment>
<dbReference type="PANTHER" id="PTHR43782">
    <property type="entry name" value="ARGINASE"/>
    <property type="match status" value="1"/>
</dbReference>
<keyword evidence="7 11" id="KW-0378">Hydrolase</keyword>
<dbReference type="PRINTS" id="PR00116">
    <property type="entry name" value="ARGINASE"/>
</dbReference>
<dbReference type="EMBL" id="JBDLOB010000005">
    <property type="protein sequence ID" value="MEN8626145.1"/>
    <property type="molecule type" value="Genomic_DNA"/>
</dbReference>
<sequence>MPDLDSNDEKIVLFNRDKIMNDLMKNVRIVEVYSDVAGHKKGASLGIDALRASSKEMNADYYEKLQLDSIKNEYIHEEESPFKHAKYADVIEPVISKLAHKIKDIRNENQFPIVIAGDHSSCAGTMHGLKMAHPDAEIGVVYIDAHADFHSPYTSGSGNMHGMPLAMACAIDNLECQRNDLSEKEKEYWEKLKFMASSEPSIKPENVVFCAVRDYQEEEMDLIRRHKIPLYSVAEITQKGISSTVEEIFKKLEYCDHIYVSFDVDSVDPLYVPGTGTPAMNGLSYEQAMQLNIELIKNKKVCCWEMAEINPLYNNSKDDSTRIFKILEKVTHTLLSNY</sequence>
<dbReference type="PROSITE" id="PS51409">
    <property type="entry name" value="ARGINASE_2"/>
    <property type="match status" value="1"/>
</dbReference>
<comment type="pathway">
    <text evidence="2">Nitrogen metabolism; urea cycle; L-ornithine and urea from L-arginine: step 1/1.</text>
</comment>
<evidence type="ECO:0000256" key="3">
    <source>
        <dbReference type="ARBA" id="ARBA00012168"/>
    </source>
</evidence>
<dbReference type="Pfam" id="PF00491">
    <property type="entry name" value="Arginase"/>
    <property type="match status" value="1"/>
</dbReference>
<evidence type="ECO:0000256" key="9">
    <source>
        <dbReference type="ARBA" id="ARBA00047391"/>
    </source>
</evidence>
<dbReference type="InterPro" id="IPR014033">
    <property type="entry name" value="Arginase"/>
</dbReference>
<dbReference type="SUPFAM" id="SSF52768">
    <property type="entry name" value="Arginase/deacetylase"/>
    <property type="match status" value="1"/>
</dbReference>
<evidence type="ECO:0000256" key="7">
    <source>
        <dbReference type="ARBA" id="ARBA00022801"/>
    </source>
</evidence>
<dbReference type="InterPro" id="IPR006035">
    <property type="entry name" value="Ureohydrolase"/>
</dbReference>
<reference evidence="12 13" key="1">
    <citation type="submission" date="2024-05" db="EMBL/GenBank/DDBJ databases">
        <title>Genome sequencing of Marine Estuary Bacteria, Pseudoalteromonas distincta strain FA, Psychrobacter proteolyticus strain EA, and Shewanella baltica strain CA.</title>
        <authorList>
            <person name="Dieffenbach S.A."/>
            <person name="Maclea K.S."/>
        </authorList>
    </citation>
    <scope>NUCLEOTIDE SEQUENCE [LARGE SCALE GENOMIC DNA]</scope>
    <source>
        <strain evidence="12 13">EA</strain>
    </source>
</reference>
<dbReference type="Proteomes" id="UP001414441">
    <property type="component" value="Unassembled WGS sequence"/>
</dbReference>
<evidence type="ECO:0000256" key="2">
    <source>
        <dbReference type="ARBA" id="ARBA00005098"/>
    </source>
</evidence>
<comment type="similarity">
    <text evidence="10 11">Belongs to the arginase family.</text>
</comment>
<keyword evidence="13" id="KW-1185">Reference proteome</keyword>
<dbReference type="PIRSF" id="PIRSF036979">
    <property type="entry name" value="Arginase"/>
    <property type="match status" value="1"/>
</dbReference>
<evidence type="ECO:0000256" key="11">
    <source>
        <dbReference type="RuleBase" id="RU003684"/>
    </source>
</evidence>
<dbReference type="PROSITE" id="PS01053">
    <property type="entry name" value="ARGINASE_1"/>
    <property type="match status" value="1"/>
</dbReference>
<dbReference type="PANTHER" id="PTHR43782:SF3">
    <property type="entry name" value="ARGINASE"/>
    <property type="match status" value="1"/>
</dbReference>
<evidence type="ECO:0000313" key="13">
    <source>
        <dbReference type="Proteomes" id="UP001414441"/>
    </source>
</evidence>